<evidence type="ECO:0000313" key="17">
    <source>
        <dbReference type="Proteomes" id="UP000237865"/>
    </source>
</evidence>
<dbReference type="PIRSF" id="PIRSF002811">
    <property type="entry name" value="DnaG"/>
    <property type="match status" value="1"/>
</dbReference>
<keyword evidence="5 12" id="KW-0235">DNA replication</keyword>
<evidence type="ECO:0000259" key="15">
    <source>
        <dbReference type="PROSITE" id="PS50880"/>
    </source>
</evidence>
<evidence type="ECO:0000256" key="12">
    <source>
        <dbReference type="HAMAP-Rule" id="MF_00974"/>
    </source>
</evidence>
<keyword evidence="7 12" id="KW-0863">Zinc-finger</keyword>
<proteinExistence type="inferred from homology"/>
<dbReference type="GO" id="GO:0003899">
    <property type="term" value="F:DNA-directed RNA polymerase activity"/>
    <property type="evidence" value="ECO:0007669"/>
    <property type="project" value="UniProtKB-UniRule"/>
</dbReference>
<dbReference type="Pfam" id="PF08275">
    <property type="entry name" value="DNAG_N"/>
    <property type="match status" value="1"/>
</dbReference>
<comment type="domain">
    <text evidence="12">Contains an N-terminal zinc-binding domain, a central core domain that contains the primase activity, and a C-terminal DnaB-binding domain.</text>
</comment>
<dbReference type="GO" id="GO:0008270">
    <property type="term" value="F:zinc ion binding"/>
    <property type="evidence" value="ECO:0007669"/>
    <property type="project" value="UniProtKB-UniRule"/>
</dbReference>
<evidence type="ECO:0000256" key="2">
    <source>
        <dbReference type="ARBA" id="ARBA00022515"/>
    </source>
</evidence>
<dbReference type="Gene3D" id="3.40.1360.10">
    <property type="match status" value="1"/>
</dbReference>
<dbReference type="Gene3D" id="3.90.980.10">
    <property type="entry name" value="DNA primase, catalytic core, N-terminal domain"/>
    <property type="match status" value="1"/>
</dbReference>
<dbReference type="InterPro" id="IPR013264">
    <property type="entry name" value="DNAG_N"/>
</dbReference>
<comment type="catalytic activity">
    <reaction evidence="12">
        <text>ssDNA + n NTP = ssDNA/pppN(pN)n-1 hybrid + (n-1) diphosphate.</text>
        <dbReference type="EC" id="2.7.7.101"/>
    </reaction>
</comment>
<dbReference type="InterPro" id="IPR006171">
    <property type="entry name" value="TOPRIM_dom"/>
</dbReference>
<evidence type="ECO:0000256" key="9">
    <source>
        <dbReference type="ARBA" id="ARBA00022842"/>
    </source>
</evidence>
<dbReference type="Pfam" id="PF13155">
    <property type="entry name" value="Toprim_2"/>
    <property type="match status" value="1"/>
</dbReference>
<keyword evidence="4 12" id="KW-0548">Nucleotidyltransferase</keyword>
<dbReference type="PANTHER" id="PTHR30313:SF2">
    <property type="entry name" value="DNA PRIMASE"/>
    <property type="match status" value="1"/>
</dbReference>
<dbReference type="SUPFAM" id="SSF57783">
    <property type="entry name" value="Zinc beta-ribbon"/>
    <property type="match status" value="1"/>
</dbReference>
<dbReference type="STRING" id="1399797.GCA_000518285_00516"/>
<evidence type="ECO:0000256" key="6">
    <source>
        <dbReference type="ARBA" id="ARBA00022723"/>
    </source>
</evidence>
<comment type="similarity">
    <text evidence="12 13">Belongs to the DnaG primase family.</text>
</comment>
<keyword evidence="8 12" id="KW-0862">Zinc</keyword>
<dbReference type="GO" id="GO:0006269">
    <property type="term" value="P:DNA replication, synthesis of primer"/>
    <property type="evidence" value="ECO:0007669"/>
    <property type="project" value="UniProtKB-UniRule"/>
</dbReference>
<dbReference type="Gene3D" id="3.90.580.10">
    <property type="entry name" value="Zinc finger, CHC2-type domain"/>
    <property type="match status" value="1"/>
</dbReference>
<dbReference type="GO" id="GO:0003677">
    <property type="term" value="F:DNA binding"/>
    <property type="evidence" value="ECO:0007669"/>
    <property type="project" value="UniProtKB-KW"/>
</dbReference>
<evidence type="ECO:0000256" key="7">
    <source>
        <dbReference type="ARBA" id="ARBA00022771"/>
    </source>
</evidence>
<dbReference type="SMART" id="SM00493">
    <property type="entry name" value="TOPRIM"/>
    <property type="match status" value="1"/>
</dbReference>
<protein>
    <recommendedName>
        <fullName evidence="12 13">DNA primase</fullName>
        <ecNumber evidence="12">2.7.7.101</ecNumber>
    </recommendedName>
</protein>
<feature type="domain" description="Toprim" evidence="15">
    <location>
        <begin position="256"/>
        <end position="338"/>
    </location>
</feature>
<keyword evidence="6 12" id="KW-0479">Metal-binding</keyword>
<keyword evidence="1 12" id="KW-0240">DNA-directed RNA polymerase</keyword>
<dbReference type="InterPro" id="IPR006295">
    <property type="entry name" value="DNA_primase_DnaG"/>
</dbReference>
<dbReference type="SUPFAM" id="SSF56731">
    <property type="entry name" value="DNA primase core"/>
    <property type="match status" value="1"/>
</dbReference>
<keyword evidence="9" id="KW-0460">Magnesium</keyword>
<dbReference type="RefSeq" id="WP_051437294.1">
    <property type="nucleotide sequence ID" value="NZ_PHNE01000004.1"/>
</dbReference>
<dbReference type="SMART" id="SM00400">
    <property type="entry name" value="ZnF_CHCC"/>
    <property type="match status" value="1"/>
</dbReference>
<evidence type="ECO:0000256" key="10">
    <source>
        <dbReference type="ARBA" id="ARBA00023125"/>
    </source>
</evidence>
<evidence type="ECO:0000256" key="3">
    <source>
        <dbReference type="ARBA" id="ARBA00022679"/>
    </source>
</evidence>
<comment type="caution">
    <text evidence="16">The sequence shown here is derived from an EMBL/GenBank/DDBJ whole genome shotgun (WGS) entry which is preliminary data.</text>
</comment>
<dbReference type="InterPro" id="IPR037068">
    <property type="entry name" value="DNA_primase_core_N_sf"/>
</dbReference>
<evidence type="ECO:0000256" key="11">
    <source>
        <dbReference type="ARBA" id="ARBA00023163"/>
    </source>
</evidence>
<evidence type="ECO:0000256" key="8">
    <source>
        <dbReference type="ARBA" id="ARBA00022833"/>
    </source>
</evidence>
<accession>A0A2S5RD17</accession>
<evidence type="ECO:0000256" key="13">
    <source>
        <dbReference type="PIRNR" id="PIRNR002811"/>
    </source>
</evidence>
<gene>
    <name evidence="12 16" type="primary">dnaG</name>
    <name evidence="16" type="ORF">ELUCI_v1c07330</name>
</gene>
<feature type="zinc finger region" description="CHC2-type" evidence="12 14">
    <location>
        <begin position="39"/>
        <end position="63"/>
    </location>
</feature>
<evidence type="ECO:0000256" key="14">
    <source>
        <dbReference type="PIRSR" id="PIRSR002811-1"/>
    </source>
</evidence>
<dbReference type="Pfam" id="PF01807">
    <property type="entry name" value="Zn_ribbon_DnaG"/>
    <property type="match status" value="1"/>
</dbReference>
<sequence length="612" mass="70888">MANISREKIDEILNNVDIVSIISSYIQVQKKGRNFWAVCPFHNDSDPSMSVSPEKKIYKCFSCGASGNALDFVKNYKHLDFVSAVVELAEQVGVDLGDFKNHQVKSKYTPQQEKLFEINEQAMHLFKTILFSGEGVKAIEYLQTRNIAKSEIEYWDIGFASKNIKLYDKLIAKGYQQKELLAAELITIKDGKIYDYFFDRIVFPIKNEDGKVIGFSARTLQDITPKYVNSRETIVFKKSELAYNINNVLKIINMKKELIVLEGFMDVIALKRIGIDHAIALMGTSLSEFHLRLFKQLKVTLKLFLDGDDPGIQATIKIAKKLFQKNIKTLIVNNETKNDPDELIDQGKQELVKELIDKAIHPIKFVIEKLYEKVDPTNPDSLKAYLNETFSFMQMSKDLIVNETFLNELARRTEIDLEIIKKYYNEFTTSHHFAPELNWEPEPRQTNVVMTRPLKPTMKTKQQNGETIAENKILVNLLKTNEFLETITNKIDLIADFDVRMIMEEVIKQYNTKRYEGQDLNKIFNLIEEAHLNVQISLMDLVENPVNTTEFTQKTLDDSFLTLEIFKKKKERDDLDIRLKAAQDLQIKRSYLKMKDALTKEIKKLETRRGNK</sequence>
<organism evidence="16 17">
    <name type="scientific">Williamsoniiplasma lucivorax</name>
    <dbReference type="NCBI Taxonomy" id="209274"/>
    <lineage>
        <taxon>Bacteria</taxon>
        <taxon>Bacillati</taxon>
        <taxon>Mycoplasmatota</taxon>
        <taxon>Mollicutes</taxon>
        <taxon>Entomoplasmatales</taxon>
        <taxon>Williamsoniiplasma</taxon>
    </lineage>
</organism>
<evidence type="ECO:0000256" key="5">
    <source>
        <dbReference type="ARBA" id="ARBA00022705"/>
    </source>
</evidence>
<dbReference type="EC" id="2.7.7.101" evidence="12"/>
<dbReference type="AlphaFoldDB" id="A0A2S5RD17"/>
<keyword evidence="11 12" id="KW-0804">Transcription</keyword>
<dbReference type="InterPro" id="IPR002694">
    <property type="entry name" value="Znf_CHC2"/>
</dbReference>
<reference evidence="16 17" key="1">
    <citation type="submission" date="2017-11" db="EMBL/GenBank/DDBJ databases">
        <title>Genome sequence of Entomoplasma lucivorax PIPN-2 (ATCC 49196).</title>
        <authorList>
            <person name="Lo W.-S."/>
            <person name="Gasparich G.E."/>
            <person name="Kuo C.-H."/>
        </authorList>
    </citation>
    <scope>NUCLEOTIDE SEQUENCE [LARGE SCALE GENOMIC DNA]</scope>
    <source>
        <strain evidence="16 17">PIPN-2</strain>
    </source>
</reference>
<keyword evidence="2 12" id="KW-0639">Primosome</keyword>
<dbReference type="GO" id="GO:0000428">
    <property type="term" value="C:DNA-directed RNA polymerase complex"/>
    <property type="evidence" value="ECO:0007669"/>
    <property type="project" value="UniProtKB-KW"/>
</dbReference>
<evidence type="ECO:0000256" key="4">
    <source>
        <dbReference type="ARBA" id="ARBA00022695"/>
    </source>
</evidence>
<dbReference type="InterPro" id="IPR050219">
    <property type="entry name" value="DnaG_primase"/>
</dbReference>
<dbReference type="InterPro" id="IPR034151">
    <property type="entry name" value="TOPRIM_DnaG_bac"/>
</dbReference>
<dbReference type="PANTHER" id="PTHR30313">
    <property type="entry name" value="DNA PRIMASE"/>
    <property type="match status" value="1"/>
</dbReference>
<keyword evidence="10 12" id="KW-0238">DNA-binding</keyword>
<evidence type="ECO:0000313" key="16">
    <source>
        <dbReference type="EMBL" id="PPE05197.1"/>
    </source>
</evidence>
<dbReference type="Proteomes" id="UP000237865">
    <property type="component" value="Unassembled WGS sequence"/>
</dbReference>
<dbReference type="InterPro" id="IPR030846">
    <property type="entry name" value="DnaG_bac"/>
</dbReference>
<dbReference type="PROSITE" id="PS50880">
    <property type="entry name" value="TOPRIM"/>
    <property type="match status" value="1"/>
</dbReference>
<dbReference type="CDD" id="cd03364">
    <property type="entry name" value="TOPRIM_DnaG_primases"/>
    <property type="match status" value="1"/>
</dbReference>
<evidence type="ECO:0000256" key="1">
    <source>
        <dbReference type="ARBA" id="ARBA00022478"/>
    </source>
</evidence>
<keyword evidence="17" id="KW-1185">Reference proteome</keyword>
<comment type="cofactor">
    <cofactor evidence="12 13 14">
        <name>Zn(2+)</name>
        <dbReference type="ChEBI" id="CHEBI:29105"/>
    </cofactor>
    <text evidence="12 13 14">Binds 1 zinc ion per monomer.</text>
</comment>
<dbReference type="FunFam" id="3.90.580.10:FF:000001">
    <property type="entry name" value="DNA primase"/>
    <property type="match status" value="1"/>
</dbReference>
<dbReference type="GO" id="GO:1990077">
    <property type="term" value="C:primosome complex"/>
    <property type="evidence" value="ECO:0007669"/>
    <property type="project" value="UniProtKB-KW"/>
</dbReference>
<dbReference type="NCBIfam" id="TIGR01391">
    <property type="entry name" value="dnaG"/>
    <property type="match status" value="1"/>
</dbReference>
<keyword evidence="3 12" id="KW-0808">Transferase</keyword>
<dbReference type="HAMAP" id="MF_00974">
    <property type="entry name" value="DNA_primase_DnaG"/>
    <property type="match status" value="1"/>
</dbReference>
<dbReference type="InterPro" id="IPR036977">
    <property type="entry name" value="DNA_primase_Znf_CHC2"/>
</dbReference>
<comment type="function">
    <text evidence="12 13">RNA polymerase that catalyzes the synthesis of short RNA molecules used as primers for DNA polymerase during DNA replication.</text>
</comment>
<dbReference type="EMBL" id="PHNE01000004">
    <property type="protein sequence ID" value="PPE05197.1"/>
    <property type="molecule type" value="Genomic_DNA"/>
</dbReference>
<name>A0A2S5RD17_9MOLU</name>
<dbReference type="GO" id="GO:0005737">
    <property type="term" value="C:cytoplasm"/>
    <property type="evidence" value="ECO:0007669"/>
    <property type="project" value="TreeGrafter"/>
</dbReference>
<comment type="subunit">
    <text evidence="12">Monomer. Interacts with DnaB.</text>
</comment>